<feature type="transmembrane region" description="Helical" evidence="6">
    <location>
        <begin position="40"/>
        <end position="58"/>
    </location>
</feature>
<dbReference type="Pfam" id="PF09775">
    <property type="entry name" value="Keratin_assoc"/>
    <property type="match status" value="1"/>
</dbReference>
<evidence type="ECO:0008006" key="9">
    <source>
        <dbReference type="Google" id="ProtNLM"/>
    </source>
</evidence>
<evidence type="ECO:0000313" key="8">
    <source>
        <dbReference type="Proteomes" id="UP000695562"/>
    </source>
</evidence>
<dbReference type="EMBL" id="AJWJ01000644">
    <property type="protein sequence ID" value="KAF2069537.1"/>
    <property type="molecule type" value="Genomic_DNA"/>
</dbReference>
<sequence length="130" mass="14427">MAFNQPTVGKSLLISLFLWVMTIAFLQINSVFFKSSEVKTIIGGFVGSLLFLFQILFIGNVKRDVKYPEIILSLLTTAAISSSVHRVSGTTSVLFSIGWIFFLNTMSDRIHSKQESTISVASSKRSTKNK</sequence>
<comment type="caution">
    <text evidence="7">The sequence shown here is derived from an EMBL/GenBank/DDBJ whole genome shotgun (WGS) entry which is preliminary data.</text>
</comment>
<dbReference type="OrthoDB" id="1111004at2759"/>
<gene>
    <name evidence="7" type="ORF">CYY_009145</name>
</gene>
<evidence type="ECO:0000256" key="1">
    <source>
        <dbReference type="ARBA" id="ARBA00004141"/>
    </source>
</evidence>
<comment type="similarity">
    <text evidence="2">Belongs to the KRTCAP2 family.</text>
</comment>
<keyword evidence="4 6" id="KW-1133">Transmembrane helix</keyword>
<evidence type="ECO:0000313" key="7">
    <source>
        <dbReference type="EMBL" id="KAF2069537.1"/>
    </source>
</evidence>
<organism evidence="7 8">
    <name type="scientific">Polysphondylium violaceum</name>
    <dbReference type="NCBI Taxonomy" id="133409"/>
    <lineage>
        <taxon>Eukaryota</taxon>
        <taxon>Amoebozoa</taxon>
        <taxon>Evosea</taxon>
        <taxon>Eumycetozoa</taxon>
        <taxon>Dictyostelia</taxon>
        <taxon>Dictyosteliales</taxon>
        <taxon>Dictyosteliaceae</taxon>
        <taxon>Polysphondylium</taxon>
    </lineage>
</organism>
<accession>A0A8J4PKN7</accession>
<evidence type="ECO:0000256" key="5">
    <source>
        <dbReference type="ARBA" id="ARBA00023136"/>
    </source>
</evidence>
<dbReference type="Proteomes" id="UP000695562">
    <property type="component" value="Unassembled WGS sequence"/>
</dbReference>
<evidence type="ECO:0000256" key="3">
    <source>
        <dbReference type="ARBA" id="ARBA00022692"/>
    </source>
</evidence>
<evidence type="ECO:0000256" key="2">
    <source>
        <dbReference type="ARBA" id="ARBA00007279"/>
    </source>
</evidence>
<comment type="subcellular location">
    <subcellularLocation>
        <location evidence="1">Membrane</location>
        <topology evidence="1">Multi-pass membrane protein</topology>
    </subcellularLocation>
</comment>
<keyword evidence="3 6" id="KW-0812">Transmembrane</keyword>
<evidence type="ECO:0000256" key="4">
    <source>
        <dbReference type="ARBA" id="ARBA00022989"/>
    </source>
</evidence>
<evidence type="ECO:0000256" key="6">
    <source>
        <dbReference type="SAM" id="Phobius"/>
    </source>
</evidence>
<dbReference type="PANTHER" id="PTHR32001:SF1">
    <property type="entry name" value="KERATINOCYTE-ASSOCIATED PROTEIN 2"/>
    <property type="match status" value="1"/>
</dbReference>
<protein>
    <recommendedName>
        <fullName evidence="9">Dolichyl-diphosphooligosaccharide--protein glycosyltransferase subunit KCP2</fullName>
    </recommendedName>
</protein>
<reference evidence="7" key="1">
    <citation type="submission" date="2020-01" db="EMBL/GenBank/DDBJ databases">
        <title>Development of genomics and gene disruption for Polysphondylium violaceum indicates a role for the polyketide synthase stlB in stalk morphogenesis.</title>
        <authorList>
            <person name="Narita B."/>
            <person name="Kawabe Y."/>
            <person name="Kin K."/>
            <person name="Saito T."/>
            <person name="Gibbs R."/>
            <person name="Kuspa A."/>
            <person name="Muzny D."/>
            <person name="Queller D."/>
            <person name="Richards S."/>
            <person name="Strassman J."/>
            <person name="Sucgang R."/>
            <person name="Worley K."/>
            <person name="Schaap P."/>
        </authorList>
    </citation>
    <scope>NUCLEOTIDE SEQUENCE</scope>
    <source>
        <strain evidence="7">QSvi11</strain>
    </source>
</reference>
<keyword evidence="8" id="KW-1185">Reference proteome</keyword>
<dbReference type="PANTHER" id="PTHR32001">
    <property type="entry name" value="KERATINOCYTE-ASSOCIATED PROTEIN 2"/>
    <property type="match status" value="1"/>
</dbReference>
<name>A0A8J4PKN7_9MYCE</name>
<keyword evidence="5 6" id="KW-0472">Membrane</keyword>
<proteinExistence type="inferred from homology"/>
<feature type="transmembrane region" description="Helical" evidence="6">
    <location>
        <begin position="70"/>
        <end position="103"/>
    </location>
</feature>
<dbReference type="GO" id="GO:0016020">
    <property type="term" value="C:membrane"/>
    <property type="evidence" value="ECO:0007669"/>
    <property type="project" value="UniProtKB-SubCell"/>
</dbReference>
<dbReference type="InterPro" id="IPR018614">
    <property type="entry name" value="KRTCAP2"/>
</dbReference>
<dbReference type="AlphaFoldDB" id="A0A8J4PKN7"/>
<feature type="transmembrane region" description="Helical" evidence="6">
    <location>
        <begin position="12"/>
        <end position="33"/>
    </location>
</feature>